<comment type="caution">
    <text evidence="2">The sequence shown here is derived from an EMBL/GenBank/DDBJ whole genome shotgun (WGS) entry which is preliminary data.</text>
</comment>
<accession>A0A9W4SZR5</accession>
<evidence type="ECO:0000313" key="3">
    <source>
        <dbReference type="Proteomes" id="UP001153678"/>
    </source>
</evidence>
<name>A0A9W4SZR5_9GLOM</name>
<dbReference type="AlphaFoldDB" id="A0A9W4SZR5"/>
<dbReference type="Proteomes" id="UP001153678">
    <property type="component" value="Unassembled WGS sequence"/>
</dbReference>
<dbReference type="EMBL" id="CAMKVN010004321">
    <property type="protein sequence ID" value="CAI2186809.1"/>
    <property type="molecule type" value="Genomic_DNA"/>
</dbReference>
<evidence type="ECO:0000256" key="1">
    <source>
        <dbReference type="SAM" id="MobiDB-lite"/>
    </source>
</evidence>
<reference evidence="2" key="1">
    <citation type="submission" date="2022-08" db="EMBL/GenBank/DDBJ databases">
        <authorList>
            <person name="Kallberg Y."/>
            <person name="Tangrot J."/>
            <person name="Rosling A."/>
        </authorList>
    </citation>
    <scope>NUCLEOTIDE SEQUENCE</scope>
    <source>
        <strain evidence="2">Wild A</strain>
    </source>
</reference>
<protein>
    <submittedName>
        <fullName evidence="2">1476_t:CDS:1</fullName>
    </submittedName>
</protein>
<feature type="region of interest" description="Disordered" evidence="1">
    <location>
        <begin position="1"/>
        <end position="24"/>
    </location>
</feature>
<proteinExistence type="predicted"/>
<organism evidence="2 3">
    <name type="scientific">Funneliformis geosporum</name>
    <dbReference type="NCBI Taxonomy" id="1117311"/>
    <lineage>
        <taxon>Eukaryota</taxon>
        <taxon>Fungi</taxon>
        <taxon>Fungi incertae sedis</taxon>
        <taxon>Mucoromycota</taxon>
        <taxon>Glomeromycotina</taxon>
        <taxon>Glomeromycetes</taxon>
        <taxon>Glomerales</taxon>
        <taxon>Glomeraceae</taxon>
        <taxon>Funneliformis</taxon>
    </lineage>
</organism>
<sequence length="119" mass="14405">MGRTYKKEFFKRQQRQIRRRREQEERQRIELLHAQIQQQHEPPPPYFSENSDTERELAQLRVQIDELRARLIQINESGQREVHILEERIRALESLPKSELIENKTKRFSVKTAIMGPES</sequence>
<feature type="compositionally biased region" description="Basic and acidic residues" evidence="1">
    <location>
        <begin position="1"/>
        <end position="11"/>
    </location>
</feature>
<evidence type="ECO:0000313" key="2">
    <source>
        <dbReference type="EMBL" id="CAI2186809.1"/>
    </source>
</evidence>
<gene>
    <name evidence="2" type="ORF">FWILDA_LOCUS12762</name>
</gene>
<keyword evidence="3" id="KW-1185">Reference proteome</keyword>